<name>A0AAN6GJA5_9BASI</name>
<dbReference type="InterPro" id="IPR053800">
    <property type="entry name" value="Thc1_RRM"/>
</dbReference>
<proteinExistence type="predicted"/>
<feature type="region of interest" description="Disordered" evidence="1">
    <location>
        <begin position="258"/>
        <end position="281"/>
    </location>
</feature>
<dbReference type="GO" id="GO:0003676">
    <property type="term" value="F:nucleic acid binding"/>
    <property type="evidence" value="ECO:0007669"/>
    <property type="project" value="InterPro"/>
</dbReference>
<feature type="region of interest" description="Disordered" evidence="1">
    <location>
        <begin position="102"/>
        <end position="198"/>
    </location>
</feature>
<feature type="domain" description="Thc1 RRM" evidence="2">
    <location>
        <begin position="31"/>
        <end position="70"/>
    </location>
</feature>
<evidence type="ECO:0000313" key="4">
    <source>
        <dbReference type="Proteomes" id="UP001176521"/>
    </source>
</evidence>
<sequence>MSAALPLLSPLVTRILQLSGFPPELKTRDLQAVFAQWPDQFKIKWVDDTTALIIFNDPTVAKRAYLQTLMQPPPSLINSAGVCAKIRPYDGDDASHIIASFGSRPRSRSNANGLQAAHSNGSNGALSSSPSSADVASSSPKVGTSPLAGGGGGGGGGVGGGGGGNGGAAGSGHGHSHSQSGSFLPGHRRNQSGSAQALAAANLPAKPVAAALYDAANGGPSPARHLANAAQNEGTGLPINPLAAAVNAARVGQVAESAKSGKGPTLSEVNAGVASVPGVPS</sequence>
<dbReference type="SUPFAM" id="SSF54928">
    <property type="entry name" value="RNA-binding domain, RBD"/>
    <property type="match status" value="1"/>
</dbReference>
<dbReference type="InterPro" id="IPR035979">
    <property type="entry name" value="RBD_domain_sf"/>
</dbReference>
<feature type="compositionally biased region" description="Low complexity" evidence="1">
    <location>
        <begin position="116"/>
        <end position="139"/>
    </location>
</feature>
<dbReference type="InterPro" id="IPR012677">
    <property type="entry name" value="Nucleotide-bd_a/b_plait_sf"/>
</dbReference>
<reference evidence="3" key="1">
    <citation type="journal article" date="2023" name="PhytoFront">
        <title>Draft Genome Resources of Seven Strains of Tilletia horrida, Causal Agent of Kernel Smut of Rice.</title>
        <authorList>
            <person name="Khanal S."/>
            <person name="Antony Babu S."/>
            <person name="Zhou X.G."/>
        </authorList>
    </citation>
    <scope>NUCLEOTIDE SEQUENCE</scope>
    <source>
        <strain evidence="3">TX3</strain>
    </source>
</reference>
<organism evidence="3 4">
    <name type="scientific">Tilletia horrida</name>
    <dbReference type="NCBI Taxonomy" id="155126"/>
    <lineage>
        <taxon>Eukaryota</taxon>
        <taxon>Fungi</taxon>
        <taxon>Dikarya</taxon>
        <taxon>Basidiomycota</taxon>
        <taxon>Ustilaginomycotina</taxon>
        <taxon>Exobasidiomycetes</taxon>
        <taxon>Tilletiales</taxon>
        <taxon>Tilletiaceae</taxon>
        <taxon>Tilletia</taxon>
    </lineage>
</organism>
<dbReference type="InterPro" id="IPR039884">
    <property type="entry name" value="R3HC1/R3HCL"/>
</dbReference>
<dbReference type="EMBL" id="JAPDMQ010000021">
    <property type="protein sequence ID" value="KAK0539976.1"/>
    <property type="molecule type" value="Genomic_DNA"/>
</dbReference>
<evidence type="ECO:0000313" key="3">
    <source>
        <dbReference type="EMBL" id="KAK0539976.1"/>
    </source>
</evidence>
<dbReference type="AlphaFoldDB" id="A0AAN6GJA5"/>
<dbReference type="PANTHER" id="PTHR21678">
    <property type="entry name" value="GROWTH INHIBITION AND DIFFERENTIATION RELATED PROTEIN 88"/>
    <property type="match status" value="1"/>
</dbReference>
<dbReference type="Pfam" id="PF22877">
    <property type="entry name" value="RRM_Thc1"/>
    <property type="match status" value="1"/>
</dbReference>
<accession>A0AAN6GJA5</accession>
<gene>
    <name evidence="3" type="ORF">OC842_000720</name>
</gene>
<feature type="compositionally biased region" description="Gly residues" evidence="1">
    <location>
        <begin position="148"/>
        <end position="173"/>
    </location>
</feature>
<protein>
    <recommendedName>
        <fullName evidence="2">Thc1 RRM domain-containing protein</fullName>
    </recommendedName>
</protein>
<dbReference type="Proteomes" id="UP001176521">
    <property type="component" value="Unassembled WGS sequence"/>
</dbReference>
<evidence type="ECO:0000256" key="1">
    <source>
        <dbReference type="SAM" id="MobiDB-lite"/>
    </source>
</evidence>
<keyword evidence="4" id="KW-1185">Reference proteome</keyword>
<dbReference type="Gene3D" id="3.30.70.330">
    <property type="match status" value="1"/>
</dbReference>
<evidence type="ECO:0000259" key="2">
    <source>
        <dbReference type="Pfam" id="PF22877"/>
    </source>
</evidence>
<dbReference type="PANTHER" id="PTHR21678:SF0">
    <property type="entry name" value="C3H1-TYPE DOMAIN-CONTAINING PROTEIN"/>
    <property type="match status" value="1"/>
</dbReference>
<comment type="caution">
    <text evidence="3">The sequence shown here is derived from an EMBL/GenBank/DDBJ whole genome shotgun (WGS) entry which is preliminary data.</text>
</comment>